<protein>
    <submittedName>
        <fullName evidence="2">GNAT family N-acetyltransferase</fullName>
    </submittedName>
</protein>
<feature type="domain" description="N-acetyltransferase" evidence="1">
    <location>
        <begin position="3"/>
        <end position="166"/>
    </location>
</feature>
<gene>
    <name evidence="2" type="ORF">K0O23_09290</name>
</gene>
<dbReference type="Proteomes" id="UP000813018">
    <property type="component" value="Unassembled WGS sequence"/>
</dbReference>
<keyword evidence="3" id="KW-1185">Reference proteome</keyword>
<dbReference type="InterPro" id="IPR016181">
    <property type="entry name" value="Acyl_CoA_acyltransferase"/>
</dbReference>
<organism evidence="2 3">
    <name type="scientific">Pontibacter aydingkolensis</name>
    <dbReference type="NCBI Taxonomy" id="1911536"/>
    <lineage>
        <taxon>Bacteria</taxon>
        <taxon>Pseudomonadati</taxon>
        <taxon>Bacteroidota</taxon>
        <taxon>Cytophagia</taxon>
        <taxon>Cytophagales</taxon>
        <taxon>Hymenobacteraceae</taxon>
        <taxon>Pontibacter</taxon>
    </lineage>
</organism>
<dbReference type="InterPro" id="IPR000182">
    <property type="entry name" value="GNAT_dom"/>
</dbReference>
<sequence length="167" mass="18914">MEFILRPWRTEDINSLVKYGNNYNVARNMADVFPHPYTRENGIAFIEFASKASPPNILAIEVNGEAAGGIGIHPQGDIYQKNAELGYWLAEPYWGNGIISKAITEMVAYGFKNWDITRIYARPFGTNIGSQKALEKAGFTLEAQMSKTFFKNGEYFDELVYAVRREV</sequence>
<dbReference type="PROSITE" id="PS51186">
    <property type="entry name" value="GNAT"/>
    <property type="match status" value="1"/>
</dbReference>
<dbReference type="Gene3D" id="3.40.630.30">
    <property type="match status" value="1"/>
</dbReference>
<reference evidence="2 3" key="1">
    <citation type="journal article" date="2016" name="Int. J. Syst. Evol. Microbiol.">
        <title>Pontibacter aydingkolensis sp. nov., isolated from soil of a salt lake.</title>
        <authorList>
            <person name="Osman G."/>
            <person name="Zhang T."/>
            <person name="Lou K."/>
            <person name="Gao Y."/>
            <person name="Chang W."/>
            <person name="Lin Q."/>
            <person name="Yang H.M."/>
            <person name="Huo X.D."/>
            <person name="Wang N."/>
        </authorList>
    </citation>
    <scope>NUCLEOTIDE SEQUENCE [LARGE SCALE GENOMIC DNA]</scope>
    <source>
        <strain evidence="2 3">KACC 19255</strain>
    </source>
</reference>
<dbReference type="SUPFAM" id="SSF55729">
    <property type="entry name" value="Acyl-CoA N-acyltransferases (Nat)"/>
    <property type="match status" value="1"/>
</dbReference>
<dbReference type="RefSeq" id="WP_219877148.1">
    <property type="nucleotide sequence ID" value="NZ_JAHYXK010000006.1"/>
</dbReference>
<dbReference type="Pfam" id="PF13302">
    <property type="entry name" value="Acetyltransf_3"/>
    <property type="match status" value="1"/>
</dbReference>
<evidence type="ECO:0000259" key="1">
    <source>
        <dbReference type="PROSITE" id="PS51186"/>
    </source>
</evidence>
<name>A0ABS7CUV9_9BACT</name>
<dbReference type="PANTHER" id="PTHR43328">
    <property type="entry name" value="ACETYLTRANSFERASE-RELATED"/>
    <property type="match status" value="1"/>
</dbReference>
<evidence type="ECO:0000313" key="3">
    <source>
        <dbReference type="Proteomes" id="UP000813018"/>
    </source>
</evidence>
<comment type="caution">
    <text evidence="2">The sequence shown here is derived from an EMBL/GenBank/DDBJ whole genome shotgun (WGS) entry which is preliminary data.</text>
</comment>
<dbReference type="PANTHER" id="PTHR43328:SF1">
    <property type="entry name" value="N-ACETYLTRANSFERASE DOMAIN-CONTAINING PROTEIN"/>
    <property type="match status" value="1"/>
</dbReference>
<evidence type="ECO:0000313" key="2">
    <source>
        <dbReference type="EMBL" id="MBW7467262.1"/>
    </source>
</evidence>
<proteinExistence type="predicted"/>
<dbReference type="EMBL" id="JAHYXK010000006">
    <property type="protein sequence ID" value="MBW7467262.1"/>
    <property type="molecule type" value="Genomic_DNA"/>
</dbReference>
<accession>A0ABS7CUV9</accession>